<dbReference type="Proteomes" id="UP000471216">
    <property type="component" value="Unassembled WGS sequence"/>
</dbReference>
<dbReference type="EMBL" id="WKMW01000007">
    <property type="protein sequence ID" value="MRY84368.1"/>
    <property type="molecule type" value="Genomic_DNA"/>
</dbReference>
<dbReference type="RefSeq" id="WP_005859355.1">
    <property type="nucleotide sequence ID" value="NZ_CABMKT010000001.1"/>
</dbReference>
<dbReference type="EMBL" id="WKMX01000012">
    <property type="protein sequence ID" value="MRZ07251.1"/>
    <property type="molecule type" value="Genomic_DNA"/>
</dbReference>
<evidence type="ECO:0000313" key="3">
    <source>
        <dbReference type="EMBL" id="MRY84368.1"/>
    </source>
</evidence>
<name>A0A173WZU4_PARDI</name>
<reference evidence="7 8" key="2">
    <citation type="journal article" date="2019" name="Nat. Med.">
        <title>A library of human gut bacterial isolates paired with longitudinal multiomics data enables mechanistic microbiome research.</title>
        <authorList>
            <person name="Poyet M."/>
            <person name="Groussin M."/>
            <person name="Gibbons S.M."/>
            <person name="Avila-Pacheco J."/>
            <person name="Jiang X."/>
            <person name="Kearney S.M."/>
            <person name="Perrotta A.R."/>
            <person name="Berdy B."/>
            <person name="Zhao S."/>
            <person name="Lieberman T.D."/>
            <person name="Swanson P.K."/>
            <person name="Smith M."/>
            <person name="Roesemann S."/>
            <person name="Alexander J.E."/>
            <person name="Rich S.A."/>
            <person name="Livny J."/>
            <person name="Vlamakis H."/>
            <person name="Clish C."/>
            <person name="Bullock K."/>
            <person name="Deik A."/>
            <person name="Scott J."/>
            <person name="Pierce K.A."/>
            <person name="Xavier R.J."/>
            <person name="Alm E.J."/>
        </authorList>
    </citation>
    <scope>NUCLEOTIDE SEQUENCE [LARGE SCALE GENOMIC DNA]</scope>
    <source>
        <strain evidence="4 9">BIOML-A10</strain>
        <strain evidence="3 8">BIOML-A11</strain>
        <strain evidence="5 7">BIOML-A2</strain>
    </source>
</reference>
<keyword evidence="1" id="KW-0472">Membrane</keyword>
<dbReference type="Proteomes" id="UP000450599">
    <property type="component" value="Unassembled WGS sequence"/>
</dbReference>
<reference evidence="2 6" key="1">
    <citation type="submission" date="2015-09" db="EMBL/GenBank/DDBJ databases">
        <authorList>
            <consortium name="Pathogen Informatics"/>
        </authorList>
    </citation>
    <scope>NUCLEOTIDE SEQUENCE [LARGE SCALE GENOMIC DNA]</scope>
    <source>
        <strain evidence="2 6">2789STDY5608822</strain>
    </source>
</reference>
<evidence type="ECO:0000313" key="8">
    <source>
        <dbReference type="Proteomes" id="UP000450599"/>
    </source>
</evidence>
<comment type="caution">
    <text evidence="3">The sequence shown here is derived from an EMBL/GenBank/DDBJ whole genome shotgun (WGS) entry which is preliminary data.</text>
</comment>
<evidence type="ECO:0000256" key="1">
    <source>
        <dbReference type="SAM" id="Phobius"/>
    </source>
</evidence>
<feature type="transmembrane region" description="Helical" evidence="1">
    <location>
        <begin position="68"/>
        <end position="88"/>
    </location>
</feature>
<evidence type="ECO:0000313" key="7">
    <source>
        <dbReference type="Proteomes" id="UP000432516"/>
    </source>
</evidence>
<dbReference type="EMBL" id="CYYK01000001">
    <property type="protein sequence ID" value="CUN43598.1"/>
    <property type="molecule type" value="Genomic_DNA"/>
</dbReference>
<evidence type="ECO:0000313" key="2">
    <source>
        <dbReference type="EMBL" id="CUN43598.1"/>
    </source>
</evidence>
<organism evidence="3 8">
    <name type="scientific">Parabacteroides distasonis</name>
    <dbReference type="NCBI Taxonomy" id="823"/>
    <lineage>
        <taxon>Bacteria</taxon>
        <taxon>Pseudomonadati</taxon>
        <taxon>Bacteroidota</taxon>
        <taxon>Bacteroidia</taxon>
        <taxon>Bacteroidales</taxon>
        <taxon>Tannerellaceae</taxon>
        <taxon>Parabacteroides</taxon>
    </lineage>
</organism>
<dbReference type="Proteomes" id="UP000095455">
    <property type="component" value="Unassembled WGS sequence"/>
</dbReference>
<keyword evidence="1" id="KW-0812">Transmembrane</keyword>
<keyword evidence="1" id="KW-1133">Transmembrane helix</keyword>
<dbReference type="AlphaFoldDB" id="A0A173WZU4"/>
<gene>
    <name evidence="2" type="ORF">ERS852380_00348</name>
    <name evidence="4" type="ORF">GKD54_13760</name>
    <name evidence="3" type="ORF">GKD58_08890</name>
    <name evidence="5" type="ORF">GKD68_09870</name>
</gene>
<evidence type="ECO:0000313" key="6">
    <source>
        <dbReference type="Proteomes" id="UP000095455"/>
    </source>
</evidence>
<sequence>MKCRKNLSNPNVKDCMQCEYQDLCKMESILGSAKEISNIHTESTKGIMNKIDEIDTTAERKIGPLWNIFRALVFSMILAAICLSIGYACNGHV</sequence>
<evidence type="ECO:0000313" key="9">
    <source>
        <dbReference type="Proteomes" id="UP000471216"/>
    </source>
</evidence>
<dbReference type="EMBL" id="WKNE01000006">
    <property type="protein sequence ID" value="MRZ55061.1"/>
    <property type="molecule type" value="Genomic_DNA"/>
</dbReference>
<evidence type="ECO:0000313" key="5">
    <source>
        <dbReference type="EMBL" id="MRZ55061.1"/>
    </source>
</evidence>
<protein>
    <submittedName>
        <fullName evidence="3">Uncharacterized protein</fullName>
    </submittedName>
</protein>
<dbReference type="Proteomes" id="UP000432516">
    <property type="component" value="Unassembled WGS sequence"/>
</dbReference>
<proteinExistence type="predicted"/>
<accession>A0A173WZU4</accession>
<evidence type="ECO:0000313" key="4">
    <source>
        <dbReference type="EMBL" id="MRZ07251.1"/>
    </source>
</evidence>